<evidence type="ECO:0000256" key="4">
    <source>
        <dbReference type="ARBA" id="ARBA00023040"/>
    </source>
</evidence>
<keyword evidence="3 9" id="KW-1133">Transmembrane helix</keyword>
<dbReference type="Gene3D" id="1.20.1070.10">
    <property type="entry name" value="Rhodopsin 7-helix transmembrane proteins"/>
    <property type="match status" value="1"/>
</dbReference>
<evidence type="ECO:0000256" key="3">
    <source>
        <dbReference type="ARBA" id="ARBA00022989"/>
    </source>
</evidence>
<keyword evidence="7" id="KW-0807">Transducer</keyword>
<keyword evidence="4" id="KW-0297">G-protein coupled receptor</keyword>
<feature type="compositionally biased region" description="Basic and acidic residues" evidence="8">
    <location>
        <begin position="301"/>
        <end position="322"/>
    </location>
</feature>
<evidence type="ECO:0000313" key="12">
    <source>
        <dbReference type="Proteomes" id="UP001642483"/>
    </source>
</evidence>
<evidence type="ECO:0000256" key="6">
    <source>
        <dbReference type="ARBA" id="ARBA00023170"/>
    </source>
</evidence>
<organism evidence="11 12">
    <name type="scientific">Clavelina lepadiformis</name>
    <name type="common">Light-bulb sea squirt</name>
    <name type="synonym">Ascidia lepadiformis</name>
    <dbReference type="NCBI Taxonomy" id="159417"/>
    <lineage>
        <taxon>Eukaryota</taxon>
        <taxon>Metazoa</taxon>
        <taxon>Chordata</taxon>
        <taxon>Tunicata</taxon>
        <taxon>Ascidiacea</taxon>
        <taxon>Aplousobranchia</taxon>
        <taxon>Clavelinidae</taxon>
        <taxon>Clavelina</taxon>
    </lineage>
</organism>
<protein>
    <recommendedName>
        <fullName evidence="10">G-protein coupled receptors family 1 profile domain-containing protein</fullName>
    </recommendedName>
</protein>
<keyword evidence="5 9" id="KW-0472">Membrane</keyword>
<gene>
    <name evidence="11" type="ORF">CVLEPA_LOCUS1242</name>
</gene>
<feature type="transmembrane region" description="Helical" evidence="9">
    <location>
        <begin position="7"/>
        <end position="24"/>
    </location>
</feature>
<dbReference type="InterPro" id="IPR000276">
    <property type="entry name" value="GPCR_Rhodpsn"/>
</dbReference>
<accession>A0ABP0EXT3</accession>
<dbReference type="InterPro" id="IPR017452">
    <property type="entry name" value="GPCR_Rhodpsn_7TM"/>
</dbReference>
<feature type="domain" description="G-protein coupled receptors family 1 profile" evidence="10">
    <location>
        <begin position="48"/>
        <end position="388"/>
    </location>
</feature>
<sequence>MFETDFIAIYSFTFRFTFFVTTVHHPSFQGNLAVTVWLGFLLVVGCCGSSITMTVIFINKHLHTKANFFVFSLCLSDLISAVVCSPLWIYRRTWGFDKWLWGDFMCKFYWVSDFTTSYTTSLHIVLFAFLRTIAVRWPYVIVKITQQMVLCCLTLLWMVALTIASPLGLIMGVEFQRENDEIGNNWPSCSIINRNNCCVDEYSLYFAVINPSLFYFPELVTIILSIVIAREIHSRKKWHCKFTDTKKHCQVWTSSIKELESAASKSNYHDDDEQSDGSVSHAQQQSNKSTNKTVQVTRKQSKTDRIGLKKQSKMDQKGNDPNHVERTAFAQLTFIVIGFMISYVPFSIYLIWASTVPPESKGYAVDYWFGVASYICLRTGECMNPFLYNLASTNLRKATKQILRKLFRRNSL</sequence>
<evidence type="ECO:0000313" key="11">
    <source>
        <dbReference type="EMBL" id="CAK8672275.1"/>
    </source>
</evidence>
<keyword evidence="2 9" id="KW-0812">Transmembrane</keyword>
<dbReference type="PRINTS" id="PR00237">
    <property type="entry name" value="GPCRRHODOPSN"/>
</dbReference>
<evidence type="ECO:0000256" key="9">
    <source>
        <dbReference type="SAM" id="Phobius"/>
    </source>
</evidence>
<evidence type="ECO:0000256" key="8">
    <source>
        <dbReference type="SAM" id="MobiDB-lite"/>
    </source>
</evidence>
<feature type="transmembrane region" description="Helical" evidence="9">
    <location>
        <begin position="332"/>
        <end position="352"/>
    </location>
</feature>
<proteinExistence type="predicted"/>
<reference evidence="11 12" key="1">
    <citation type="submission" date="2024-02" db="EMBL/GenBank/DDBJ databases">
        <authorList>
            <person name="Daric V."/>
            <person name="Darras S."/>
        </authorList>
    </citation>
    <scope>NUCLEOTIDE SEQUENCE [LARGE SCALE GENOMIC DNA]</scope>
</reference>
<comment type="subcellular location">
    <subcellularLocation>
        <location evidence="1">Membrane</location>
        <topology evidence="1">Multi-pass membrane protein</topology>
    </subcellularLocation>
</comment>
<feature type="transmembrane region" description="Helical" evidence="9">
    <location>
        <begin position="109"/>
        <end position="130"/>
    </location>
</feature>
<feature type="transmembrane region" description="Helical" evidence="9">
    <location>
        <begin position="36"/>
        <end position="56"/>
    </location>
</feature>
<feature type="region of interest" description="Disordered" evidence="8">
    <location>
        <begin position="263"/>
        <end position="322"/>
    </location>
</feature>
<comment type="caution">
    <text evidence="11">The sequence shown here is derived from an EMBL/GenBank/DDBJ whole genome shotgun (WGS) entry which is preliminary data.</text>
</comment>
<dbReference type="PANTHER" id="PTHR24243:SF234">
    <property type="entry name" value="GROWTH HORMONE SECRETAGOGUE RECEPTOR TYPE 1-LIKE"/>
    <property type="match status" value="1"/>
</dbReference>
<name>A0ABP0EXT3_CLALP</name>
<evidence type="ECO:0000256" key="2">
    <source>
        <dbReference type="ARBA" id="ARBA00022692"/>
    </source>
</evidence>
<dbReference type="Proteomes" id="UP001642483">
    <property type="component" value="Unassembled WGS sequence"/>
</dbReference>
<dbReference type="EMBL" id="CAWYQH010000001">
    <property type="protein sequence ID" value="CAK8672275.1"/>
    <property type="molecule type" value="Genomic_DNA"/>
</dbReference>
<dbReference type="Pfam" id="PF00001">
    <property type="entry name" value="7tm_1"/>
    <property type="match status" value="1"/>
</dbReference>
<feature type="transmembrane region" description="Helical" evidence="9">
    <location>
        <begin position="150"/>
        <end position="171"/>
    </location>
</feature>
<feature type="compositionally biased region" description="Polar residues" evidence="8">
    <location>
        <begin position="276"/>
        <end position="298"/>
    </location>
</feature>
<evidence type="ECO:0000256" key="5">
    <source>
        <dbReference type="ARBA" id="ARBA00023136"/>
    </source>
</evidence>
<dbReference type="CDD" id="cd00637">
    <property type="entry name" value="7tm_classA_rhodopsin-like"/>
    <property type="match status" value="1"/>
</dbReference>
<dbReference type="PANTHER" id="PTHR24243">
    <property type="entry name" value="G-PROTEIN COUPLED RECEPTOR"/>
    <property type="match status" value="1"/>
</dbReference>
<dbReference type="SUPFAM" id="SSF81321">
    <property type="entry name" value="Family A G protein-coupled receptor-like"/>
    <property type="match status" value="1"/>
</dbReference>
<dbReference type="PROSITE" id="PS50262">
    <property type="entry name" value="G_PROTEIN_RECEP_F1_2"/>
    <property type="match status" value="1"/>
</dbReference>
<keyword evidence="6" id="KW-0675">Receptor</keyword>
<feature type="transmembrane region" description="Helical" evidence="9">
    <location>
        <begin position="212"/>
        <end position="229"/>
    </location>
</feature>
<evidence type="ECO:0000256" key="1">
    <source>
        <dbReference type="ARBA" id="ARBA00004141"/>
    </source>
</evidence>
<evidence type="ECO:0000259" key="10">
    <source>
        <dbReference type="PROSITE" id="PS50262"/>
    </source>
</evidence>
<keyword evidence="12" id="KW-1185">Reference proteome</keyword>
<evidence type="ECO:0000256" key="7">
    <source>
        <dbReference type="ARBA" id="ARBA00023224"/>
    </source>
</evidence>
<feature type="transmembrane region" description="Helical" evidence="9">
    <location>
        <begin position="68"/>
        <end position="89"/>
    </location>
</feature>